<sequence length="163" mass="17517">MFQPSPDSTDLSWYSPYQTQPVQEPSTVVQADSSSDARTTGHGGLGSLPTVDNAQLTFSDMQQLALPPETFDIDGLGAPHVKGLTTKHSGYQPNHGAPDAQAFPPGNDILGQLYDEMKRSKAERSKDDDQTMKQIQQLKAEVVEIRNLIYDLSGGGRGGAGNS</sequence>
<comment type="caution">
    <text evidence="2">The sequence shown here is derived from an EMBL/GenBank/DDBJ whole genome shotgun (WGS) entry which is preliminary data.</text>
</comment>
<gene>
    <name evidence="2" type="ORF">CSUB01_08021</name>
</gene>
<proteinExistence type="predicted"/>
<reference evidence="3" key="1">
    <citation type="journal article" date="2014" name="Genome Announc.">
        <title>Draft genome sequence of Colletotrichum sublineola, a destructive pathogen of cultivated sorghum.</title>
        <authorList>
            <person name="Baroncelli R."/>
            <person name="Sanz-Martin J.M."/>
            <person name="Rech G.E."/>
            <person name="Sukno S.A."/>
            <person name="Thon M.R."/>
        </authorList>
    </citation>
    <scope>NUCLEOTIDE SEQUENCE [LARGE SCALE GENOMIC DNA]</scope>
    <source>
        <strain evidence="3">TX430BB</strain>
    </source>
</reference>
<name>A0A066X1V8_COLSU</name>
<accession>A0A066X1V8</accession>
<evidence type="ECO:0000313" key="3">
    <source>
        <dbReference type="Proteomes" id="UP000027238"/>
    </source>
</evidence>
<feature type="compositionally biased region" description="Polar residues" evidence="1">
    <location>
        <begin position="1"/>
        <end position="38"/>
    </location>
</feature>
<feature type="region of interest" description="Disordered" evidence="1">
    <location>
        <begin position="1"/>
        <end position="51"/>
    </location>
</feature>
<dbReference type="AlphaFoldDB" id="A0A066X1V8"/>
<evidence type="ECO:0000256" key="1">
    <source>
        <dbReference type="SAM" id="MobiDB-lite"/>
    </source>
</evidence>
<dbReference type="EMBL" id="JMSE01001560">
    <property type="protein sequence ID" value="KDN60010.1"/>
    <property type="molecule type" value="Genomic_DNA"/>
</dbReference>
<feature type="region of interest" description="Disordered" evidence="1">
    <location>
        <begin position="86"/>
        <end position="105"/>
    </location>
</feature>
<evidence type="ECO:0000313" key="2">
    <source>
        <dbReference type="EMBL" id="KDN60010.1"/>
    </source>
</evidence>
<keyword evidence="3" id="KW-1185">Reference proteome</keyword>
<dbReference type="Proteomes" id="UP000027238">
    <property type="component" value="Unassembled WGS sequence"/>
</dbReference>
<dbReference type="HOGENOM" id="CLU_1652050_0_0_1"/>
<organism evidence="2 3">
    <name type="scientific">Colletotrichum sublineola</name>
    <name type="common">Sorghum anthracnose fungus</name>
    <dbReference type="NCBI Taxonomy" id="1173701"/>
    <lineage>
        <taxon>Eukaryota</taxon>
        <taxon>Fungi</taxon>
        <taxon>Dikarya</taxon>
        <taxon>Ascomycota</taxon>
        <taxon>Pezizomycotina</taxon>
        <taxon>Sordariomycetes</taxon>
        <taxon>Hypocreomycetidae</taxon>
        <taxon>Glomerellales</taxon>
        <taxon>Glomerellaceae</taxon>
        <taxon>Colletotrichum</taxon>
        <taxon>Colletotrichum graminicola species complex</taxon>
    </lineage>
</organism>
<protein>
    <submittedName>
        <fullName evidence="2">Uncharacterized protein</fullName>
    </submittedName>
</protein>